<dbReference type="EnsemblBacteria" id="BAD85755">
    <property type="protein sequence ID" value="BAD85755"/>
    <property type="gene ID" value="TK1566"/>
</dbReference>
<protein>
    <submittedName>
        <fullName evidence="2">Uncharacterized protein</fullName>
    </submittedName>
</protein>
<keyword evidence="1" id="KW-0472">Membrane</keyword>
<dbReference type="InterPro" id="IPR016539">
    <property type="entry name" value="UCP008315"/>
</dbReference>
<dbReference type="eggNOG" id="arCOG05838">
    <property type="taxonomic scope" value="Archaea"/>
</dbReference>
<name>Q5JIL8_THEKO</name>
<dbReference type="AlphaFoldDB" id="Q5JIL8"/>
<dbReference type="Proteomes" id="UP000000536">
    <property type="component" value="Chromosome"/>
</dbReference>
<evidence type="ECO:0000313" key="3">
    <source>
        <dbReference type="Proteomes" id="UP000000536"/>
    </source>
</evidence>
<evidence type="ECO:0000313" key="2">
    <source>
        <dbReference type="EMBL" id="BAD85755.1"/>
    </source>
</evidence>
<dbReference type="PhylomeDB" id="Q5JIL8"/>
<dbReference type="EMBL" id="AP006878">
    <property type="protein sequence ID" value="BAD85755.1"/>
    <property type="molecule type" value="Genomic_DNA"/>
</dbReference>
<keyword evidence="1" id="KW-0812">Transmembrane</keyword>
<gene>
    <name evidence="2" type="ordered locus">TK1566</name>
</gene>
<feature type="transmembrane region" description="Helical" evidence="1">
    <location>
        <begin position="7"/>
        <end position="29"/>
    </location>
</feature>
<reference evidence="2 3" key="1">
    <citation type="journal article" date="2005" name="Genome Res.">
        <title>Complete genome sequence of the hyperthermophilic archaeon Thermococcus kodakaraensis KOD1 and comparison with Pyrococcus genomes.</title>
        <authorList>
            <person name="Fukui T."/>
            <person name="Atomi H."/>
            <person name="Kanai T."/>
            <person name="Matsumi R."/>
            <person name="Fujiwara S."/>
            <person name="Imanaka T."/>
        </authorList>
    </citation>
    <scope>NUCLEOTIDE SEQUENCE [LARGE SCALE GENOMIC DNA]</scope>
    <source>
        <strain evidence="3">ATCC BAA-918 / JCM 12380 / KOD1</strain>
    </source>
</reference>
<dbReference type="PATRIC" id="fig|69014.16.peg.1526"/>
<keyword evidence="1" id="KW-1133">Transmembrane helix</keyword>
<dbReference type="HOGENOM" id="CLU_602197_0_0_2"/>
<evidence type="ECO:0000256" key="1">
    <source>
        <dbReference type="SAM" id="Phobius"/>
    </source>
</evidence>
<sequence>MLGRKRVLVMLLITIIGVSIVSLVVAITWRLSEEEPLRIFGYDVYKFEGSGHYAIFYPMPDGTIKLLKTGKIGIFPTFVKVPRNAWLKEYANRENTLKAMPTPIVIFVNDKGLGIASLKGSKVKLKELEIPEISKITTASAHSCPKDYIPEGYRYCIPKNPERNWIRVITSKTVTEKISFLGLRIDNHVLKDIDFDMRLFLSEATYSHWTAGIDVGPVTLTTTKFGESFKGKGLKLEYTTPREVNPQSSMWSRYVNLDVKYVVTVYGVLAYDRYTGKYTEMPLILTYPLEILTTGSYKIYETPDGSQKYVESKPGSTFYTPSITREPHYLEIPGSADSERILINQGDGRGLIIDEWLNESWHLSSESSFSIPIGPAAVKALEKEGVLKKYPQVRRILNSISLTIGFHKTANQRSMLIYRLQATPREDCYALRYYQKLDVAEDYNKVKVPMFLVTVTNGKSPGFCDPRTGLCTTSTG</sequence>
<organism evidence="2 3">
    <name type="scientific">Thermococcus kodakarensis (strain ATCC BAA-918 / JCM 12380 / KOD1)</name>
    <name type="common">Pyrococcus kodakaraensis (strain KOD1)</name>
    <dbReference type="NCBI Taxonomy" id="69014"/>
    <lineage>
        <taxon>Archaea</taxon>
        <taxon>Methanobacteriati</taxon>
        <taxon>Methanobacteriota</taxon>
        <taxon>Thermococci</taxon>
        <taxon>Thermococcales</taxon>
        <taxon>Thermococcaceae</taxon>
        <taxon>Thermococcus</taxon>
    </lineage>
</organism>
<dbReference type="PIRSF" id="PIRSF008315">
    <property type="entry name" value="UCP008315"/>
    <property type="match status" value="1"/>
</dbReference>
<dbReference type="STRING" id="69014.TK1566"/>
<dbReference type="InParanoid" id="Q5JIL8"/>
<accession>Q5JIL8</accession>
<dbReference type="KEGG" id="tko:TK1566"/>
<proteinExistence type="predicted"/>
<keyword evidence="3" id="KW-1185">Reference proteome</keyword>